<dbReference type="EMBL" id="JARJCN010000015">
    <property type="protein sequence ID" value="KAJ7094028.1"/>
    <property type="molecule type" value="Genomic_DNA"/>
</dbReference>
<gene>
    <name evidence="7" type="ORF">B0H15DRAFT_831639</name>
</gene>
<evidence type="ECO:0000256" key="4">
    <source>
        <dbReference type="ARBA" id="ARBA00039238"/>
    </source>
</evidence>
<dbReference type="SMART" id="SM00320">
    <property type="entry name" value="WD40"/>
    <property type="match status" value="4"/>
</dbReference>
<dbReference type="InterPro" id="IPR050505">
    <property type="entry name" value="WDR55/POC1"/>
</dbReference>
<evidence type="ECO:0000313" key="7">
    <source>
        <dbReference type="EMBL" id="KAJ7094028.1"/>
    </source>
</evidence>
<feature type="compositionally biased region" description="Acidic residues" evidence="6">
    <location>
        <begin position="397"/>
        <end position="422"/>
    </location>
</feature>
<comment type="similarity">
    <text evidence="1">Belongs to the WD repeat WDR55 family.</text>
</comment>
<dbReference type="Gene3D" id="2.130.10.10">
    <property type="entry name" value="YVTN repeat-like/Quinoprotein amine dehydrogenase"/>
    <property type="match status" value="2"/>
</dbReference>
<keyword evidence="2" id="KW-0853">WD repeat</keyword>
<dbReference type="PANTHER" id="PTHR44019">
    <property type="entry name" value="WD REPEAT-CONTAINING PROTEIN 55"/>
    <property type="match status" value="1"/>
</dbReference>
<feature type="region of interest" description="Disordered" evidence="6">
    <location>
        <begin position="369"/>
        <end position="445"/>
    </location>
</feature>
<dbReference type="PANTHER" id="PTHR44019:SF20">
    <property type="entry name" value="WD REPEAT-CONTAINING PROTEIN 55"/>
    <property type="match status" value="1"/>
</dbReference>
<evidence type="ECO:0000256" key="3">
    <source>
        <dbReference type="ARBA" id="ARBA00022737"/>
    </source>
</evidence>
<evidence type="ECO:0000256" key="6">
    <source>
        <dbReference type="SAM" id="MobiDB-lite"/>
    </source>
</evidence>
<comment type="caution">
    <text evidence="7">The sequence shown here is derived from an EMBL/GenBank/DDBJ whole genome shotgun (WGS) entry which is preliminary data.</text>
</comment>
<name>A0AAD6UE27_9AGAR</name>
<accession>A0AAD6UE27</accession>
<dbReference type="InterPro" id="IPR036322">
    <property type="entry name" value="WD40_repeat_dom_sf"/>
</dbReference>
<proteinExistence type="inferred from homology"/>
<feature type="compositionally biased region" description="Acidic residues" evidence="6">
    <location>
        <begin position="295"/>
        <end position="307"/>
    </location>
</feature>
<evidence type="ECO:0000256" key="1">
    <source>
        <dbReference type="ARBA" id="ARBA00007625"/>
    </source>
</evidence>
<feature type="compositionally biased region" description="Acidic residues" evidence="6">
    <location>
        <begin position="328"/>
        <end position="337"/>
    </location>
</feature>
<dbReference type="Pfam" id="PF24796">
    <property type="entry name" value="WDR55"/>
    <property type="match status" value="1"/>
</dbReference>
<keyword evidence="8" id="KW-1185">Reference proteome</keyword>
<feature type="region of interest" description="Disordered" evidence="6">
    <location>
        <begin position="288"/>
        <end position="344"/>
    </location>
</feature>
<evidence type="ECO:0000256" key="5">
    <source>
        <dbReference type="ARBA" id="ARBA00039514"/>
    </source>
</evidence>
<protein>
    <recommendedName>
        <fullName evidence="4">WD repeat-containing protein JIP5</fullName>
    </recommendedName>
    <alternativeName>
        <fullName evidence="5">WD repeat-containing protein jip5</fullName>
    </alternativeName>
</protein>
<dbReference type="SUPFAM" id="SSF50978">
    <property type="entry name" value="WD40 repeat-like"/>
    <property type="match status" value="1"/>
</dbReference>
<organism evidence="7 8">
    <name type="scientific">Mycena belliarum</name>
    <dbReference type="NCBI Taxonomy" id="1033014"/>
    <lineage>
        <taxon>Eukaryota</taxon>
        <taxon>Fungi</taxon>
        <taxon>Dikarya</taxon>
        <taxon>Basidiomycota</taxon>
        <taxon>Agaricomycotina</taxon>
        <taxon>Agaricomycetes</taxon>
        <taxon>Agaricomycetidae</taxon>
        <taxon>Agaricales</taxon>
        <taxon>Marasmiineae</taxon>
        <taxon>Mycenaceae</taxon>
        <taxon>Mycena</taxon>
    </lineage>
</organism>
<reference evidence="7" key="1">
    <citation type="submission" date="2023-03" db="EMBL/GenBank/DDBJ databases">
        <title>Massive genome expansion in bonnet fungi (Mycena s.s.) driven by repeated elements and novel gene families across ecological guilds.</title>
        <authorList>
            <consortium name="Lawrence Berkeley National Laboratory"/>
            <person name="Harder C.B."/>
            <person name="Miyauchi S."/>
            <person name="Viragh M."/>
            <person name="Kuo A."/>
            <person name="Thoen E."/>
            <person name="Andreopoulos B."/>
            <person name="Lu D."/>
            <person name="Skrede I."/>
            <person name="Drula E."/>
            <person name="Henrissat B."/>
            <person name="Morin E."/>
            <person name="Kohler A."/>
            <person name="Barry K."/>
            <person name="LaButti K."/>
            <person name="Morin E."/>
            <person name="Salamov A."/>
            <person name="Lipzen A."/>
            <person name="Mereny Z."/>
            <person name="Hegedus B."/>
            <person name="Baldrian P."/>
            <person name="Stursova M."/>
            <person name="Weitz H."/>
            <person name="Taylor A."/>
            <person name="Grigoriev I.V."/>
            <person name="Nagy L.G."/>
            <person name="Martin F."/>
            <person name="Kauserud H."/>
        </authorList>
    </citation>
    <scope>NUCLEOTIDE SEQUENCE</scope>
    <source>
        <strain evidence="7">CBHHK173m</strain>
    </source>
</reference>
<evidence type="ECO:0000313" key="8">
    <source>
        <dbReference type="Proteomes" id="UP001222325"/>
    </source>
</evidence>
<feature type="compositionally biased region" description="Acidic residues" evidence="6">
    <location>
        <begin position="370"/>
        <end position="389"/>
    </location>
</feature>
<keyword evidence="3" id="KW-0677">Repeat</keyword>
<dbReference type="AlphaFoldDB" id="A0AAD6UE27"/>
<dbReference type="InterPro" id="IPR001680">
    <property type="entry name" value="WD40_rpt"/>
</dbReference>
<dbReference type="InterPro" id="IPR015943">
    <property type="entry name" value="WD40/YVTN_repeat-like_dom_sf"/>
</dbReference>
<evidence type="ECO:0000256" key="2">
    <source>
        <dbReference type="ARBA" id="ARBA00022574"/>
    </source>
</evidence>
<sequence length="458" mass="49329">MPDIPVGAQIFDLVFHPTHSTVYTGLLTGHVKAFAYDQSSHEKTFSVRPSKRSCRALTINDDGTRLYAAGKGKAIHTIDTETADIVETRAGAHDDPINRIKHVMPWLFATGDDAGVIKLWDPRQQEAIRTHKQHFDYITDFLWLPDKHHLLATSGDGTLSVMDVRSKKTTPFAQSEDQDDELLSATTIKGGAKVVVGTQLGILSIFNRSSGYGDCVDRVPGHPSSIDALCALPAGIPGADTDTILTGSSDGFVRAVRVLPTRLLGVVADHGELPIERLAIGEGAARRLIPKEGSDGEDDDEDDDDDEASVRDVKINKGKGKAKAKADGEEDEEEEEAGQGQWWVGSAGHDDVLRLTDLAAFFRNPGALEAEVEAGEGASDDASDDGGDDGEGKGDSDQEDSPEKEDAPDAPEEAEADSDDDVFAARKRKRKPEKDPLAVQRKKGRNDVVVQGAFFDGL</sequence>
<dbReference type="Proteomes" id="UP001222325">
    <property type="component" value="Unassembled WGS sequence"/>
</dbReference>